<feature type="domain" description="HAMP" evidence="8">
    <location>
        <begin position="621"/>
        <end position="667"/>
    </location>
</feature>
<gene>
    <name evidence="9" type="ORF">H1D41_07150</name>
</gene>
<keyword evidence="6" id="KW-0812">Transmembrane</keyword>
<feature type="transmembrane region" description="Helical" evidence="6">
    <location>
        <begin position="12"/>
        <end position="37"/>
    </location>
</feature>
<dbReference type="CDD" id="cd11386">
    <property type="entry name" value="MCP_signal"/>
    <property type="match status" value="1"/>
</dbReference>
<dbReference type="InterPro" id="IPR003660">
    <property type="entry name" value="HAMP_dom"/>
</dbReference>
<evidence type="ECO:0000313" key="9">
    <source>
        <dbReference type="EMBL" id="MBI1493406.1"/>
    </source>
</evidence>
<evidence type="ECO:0000256" key="4">
    <source>
        <dbReference type="PROSITE-ProRule" id="PRU00284"/>
    </source>
</evidence>
<dbReference type="GO" id="GO:0006935">
    <property type="term" value="P:chemotaxis"/>
    <property type="evidence" value="ECO:0007669"/>
    <property type="project" value="UniProtKB-KW"/>
</dbReference>
<protein>
    <submittedName>
        <fullName evidence="9">Methyl-accepting chemotaxis protein</fullName>
    </submittedName>
</protein>
<accession>A0A8J7LPD2</accession>
<dbReference type="Gene3D" id="1.10.287.950">
    <property type="entry name" value="Methyl-accepting chemotaxis protein"/>
    <property type="match status" value="1"/>
</dbReference>
<dbReference type="PROSITE" id="PS50885">
    <property type="entry name" value="HAMP"/>
    <property type="match status" value="2"/>
</dbReference>
<dbReference type="Pfam" id="PF00672">
    <property type="entry name" value="HAMP"/>
    <property type="match status" value="1"/>
</dbReference>
<evidence type="ECO:0000256" key="5">
    <source>
        <dbReference type="SAM" id="MobiDB-lite"/>
    </source>
</evidence>
<dbReference type="AlphaFoldDB" id="A0A8J7LPD2"/>
<evidence type="ECO:0000256" key="3">
    <source>
        <dbReference type="ARBA" id="ARBA00029447"/>
    </source>
</evidence>
<keyword evidence="6" id="KW-1133">Transmembrane helix</keyword>
<dbReference type="PANTHER" id="PTHR43531:SF11">
    <property type="entry name" value="METHYL-ACCEPTING CHEMOTAXIS PROTEIN 3"/>
    <property type="match status" value="1"/>
</dbReference>
<feature type="domain" description="Methyl-accepting transducer" evidence="7">
    <location>
        <begin position="672"/>
        <end position="901"/>
    </location>
</feature>
<evidence type="ECO:0000256" key="2">
    <source>
        <dbReference type="ARBA" id="ARBA00022500"/>
    </source>
</evidence>
<keyword evidence="4" id="KW-0807">Transducer</keyword>
<evidence type="ECO:0000259" key="7">
    <source>
        <dbReference type="PROSITE" id="PS50111"/>
    </source>
</evidence>
<dbReference type="PROSITE" id="PS50111">
    <property type="entry name" value="CHEMOTAXIS_TRANSDUC_2"/>
    <property type="match status" value="1"/>
</dbReference>
<dbReference type="PANTHER" id="PTHR43531">
    <property type="entry name" value="PROTEIN ICFG"/>
    <property type="match status" value="1"/>
</dbReference>
<organism evidence="9 10">
    <name type="scientific">Halocynthiibacter styelae</name>
    <dbReference type="NCBI Taxonomy" id="2761955"/>
    <lineage>
        <taxon>Bacteria</taxon>
        <taxon>Pseudomonadati</taxon>
        <taxon>Pseudomonadota</taxon>
        <taxon>Alphaproteobacteria</taxon>
        <taxon>Rhodobacterales</taxon>
        <taxon>Paracoccaceae</taxon>
        <taxon>Halocynthiibacter</taxon>
    </lineage>
</organism>
<dbReference type="Gene3D" id="6.10.340.10">
    <property type="match status" value="1"/>
</dbReference>
<comment type="similarity">
    <text evidence="3">Belongs to the methyl-accepting chemotaxis (MCP) protein family.</text>
</comment>
<dbReference type="InterPro" id="IPR004089">
    <property type="entry name" value="MCPsignal_dom"/>
</dbReference>
<name>A0A8J7LPD2_9RHOB</name>
<dbReference type="Pfam" id="PF00015">
    <property type="entry name" value="MCPsignal"/>
    <property type="match status" value="1"/>
</dbReference>
<evidence type="ECO:0000313" key="10">
    <source>
        <dbReference type="Proteomes" id="UP000640583"/>
    </source>
</evidence>
<dbReference type="GO" id="GO:0007165">
    <property type="term" value="P:signal transduction"/>
    <property type="evidence" value="ECO:0007669"/>
    <property type="project" value="UniProtKB-KW"/>
</dbReference>
<proteinExistence type="inferred from homology"/>
<dbReference type="InterPro" id="IPR051310">
    <property type="entry name" value="MCP_chemotaxis"/>
</dbReference>
<reference evidence="9" key="1">
    <citation type="submission" date="2020-10" db="EMBL/GenBank/DDBJ databases">
        <title>Paenihalocynthiibacter styelae gen. nov., sp. nov., isolated from stalked sea squirt Styela clava.</title>
        <authorList>
            <person name="Kim Y.-O."/>
            <person name="Yoon J.-H."/>
        </authorList>
    </citation>
    <scope>NUCLEOTIDE SEQUENCE</scope>
    <source>
        <strain evidence="9">MYP1-1</strain>
    </source>
</reference>
<evidence type="ECO:0000259" key="8">
    <source>
        <dbReference type="PROSITE" id="PS50885"/>
    </source>
</evidence>
<keyword evidence="6" id="KW-0472">Membrane</keyword>
<dbReference type="SMART" id="SM00283">
    <property type="entry name" value="MA"/>
    <property type="match status" value="1"/>
</dbReference>
<comment type="caution">
    <text evidence="9">The sequence shown here is derived from an EMBL/GenBank/DDBJ whole genome shotgun (WGS) entry which is preliminary data.</text>
</comment>
<comment type="subcellular location">
    <subcellularLocation>
        <location evidence="1">Membrane</location>
    </subcellularLocation>
</comment>
<dbReference type="CDD" id="cd06225">
    <property type="entry name" value="HAMP"/>
    <property type="match status" value="1"/>
</dbReference>
<dbReference type="EMBL" id="JADCKQ010000004">
    <property type="protein sequence ID" value="MBI1493406.1"/>
    <property type="molecule type" value="Genomic_DNA"/>
</dbReference>
<dbReference type="Proteomes" id="UP000640583">
    <property type="component" value="Unassembled WGS sequence"/>
</dbReference>
<feature type="domain" description="HAMP" evidence="8">
    <location>
        <begin position="494"/>
        <end position="547"/>
    </location>
</feature>
<dbReference type="SMART" id="SM00304">
    <property type="entry name" value="HAMP"/>
    <property type="match status" value="2"/>
</dbReference>
<dbReference type="RefSeq" id="WP_228848241.1">
    <property type="nucleotide sequence ID" value="NZ_JADCKQ010000004.1"/>
</dbReference>
<dbReference type="SUPFAM" id="SSF58104">
    <property type="entry name" value="Methyl-accepting chemotaxis protein (MCP) signaling domain"/>
    <property type="match status" value="1"/>
</dbReference>
<dbReference type="FunFam" id="1.10.287.950:FF:000001">
    <property type="entry name" value="Methyl-accepting chemotaxis sensory transducer"/>
    <property type="match status" value="1"/>
</dbReference>
<evidence type="ECO:0000256" key="1">
    <source>
        <dbReference type="ARBA" id="ARBA00004370"/>
    </source>
</evidence>
<sequence>MSNSIKMFLTGVGGKIAIVMVVLTALTAASIGIGYFASDRVSQRLELMSQQDLPELEHSISLIATNSAMQETLNGLLVAENADTLRVAAAGLSQIRNEIQALEEVSGVDIHGSTGELSEAELVSQKFTQALSRFESLITIREQEFANLTEIEQAVTQLRELSKSASVMLSQRSDVVYFEVVVAGRRTALAVNETLHRIVGQDFRDIRLSLEIDGEINLIAGVVLALPGIETDSMTSVLKEMGRGALANLEKHLEEAGEVEILADILPDLNRLAALFGTQLNSVAGFGLDVSDLIYDTREEIDAVLRMTIGVLLAGLEERVEQAATENQDAVQALMSDQVSAIRELATLDALVNRLVGIAFEVAVAGTAEDLVETTSRLTAETATLRRLSRALPEGMNQVMQDILVISGTEQGLPKLRDNVLVWRSDAEFAAQQVAMDVREITRLTQAEGSAALDQIVAAQSELGSLQDEVRHDLIMIAIAAIIVIVPVQFLTWFTIIRPMRTVSRATLSLAGGDLSATDHLAFRRGEVGEMTRALQVFRDNIVENNSLKEEDMKEHARRVEAEKAAQAEKLAREDEQRQRQQKREEQERERRESELKRENELREEAAAVEQRQREEQDLLVSTLADGLTKLASGDLSAKITQKFPAAYEQLREDFNRTAEALEEIIGTIANSVGTISGDSTEIANSASELSTRTEQSVEMLLQTSAAIEQMTISVQSASKGAEQADAKVLDARAEAEKSGEIVSEASIAMGEIESSSDAISQIISVIEGIAFQTNLLALNAGVEAARAGDAGRGFAVVASEVRALAQRSSEAAHEIEELITKSSEQVKKGVQLVARAGRALEGISYSVVEVSSHVTDIATSAKEQAQGIGEVNVAVTKLEGFAQQNAAMFEETTAASHSLKQEASTLSHIVAKFEGGDTAQVASSGNEGDDTTTPSLVEGDESVEHISVGDRDVEGIIDPMPGGTSEADGWFEVGEANSVSEDVFSANRNGLAGQSLISDR</sequence>
<feature type="region of interest" description="Disordered" evidence="5">
    <location>
        <begin position="549"/>
        <end position="614"/>
    </location>
</feature>
<feature type="transmembrane region" description="Helical" evidence="6">
    <location>
        <begin position="474"/>
        <end position="496"/>
    </location>
</feature>
<dbReference type="GO" id="GO:0016020">
    <property type="term" value="C:membrane"/>
    <property type="evidence" value="ECO:0007669"/>
    <property type="project" value="UniProtKB-SubCell"/>
</dbReference>
<dbReference type="SUPFAM" id="SSF158472">
    <property type="entry name" value="HAMP domain-like"/>
    <property type="match status" value="1"/>
</dbReference>
<keyword evidence="10" id="KW-1185">Reference proteome</keyword>
<keyword evidence="2" id="KW-0145">Chemotaxis</keyword>
<evidence type="ECO:0000256" key="6">
    <source>
        <dbReference type="SAM" id="Phobius"/>
    </source>
</evidence>